<keyword evidence="5" id="KW-1185">Reference proteome</keyword>
<dbReference type="Gene3D" id="1.20.144.10">
    <property type="entry name" value="Phosphatidic acid phosphatase type 2/haloperoxidase"/>
    <property type="match status" value="1"/>
</dbReference>
<name>A0ABR6BA87_9PSEU</name>
<feature type="compositionally biased region" description="Basic and acidic residues" evidence="1">
    <location>
        <begin position="20"/>
        <end position="33"/>
    </location>
</feature>
<feature type="transmembrane region" description="Helical" evidence="2">
    <location>
        <begin position="37"/>
        <end position="57"/>
    </location>
</feature>
<dbReference type="PANTHER" id="PTHR14969">
    <property type="entry name" value="SPHINGOSINE-1-PHOSPHATE PHOSPHOHYDROLASE"/>
    <property type="match status" value="1"/>
</dbReference>
<feature type="transmembrane region" description="Helical" evidence="2">
    <location>
        <begin position="181"/>
        <end position="203"/>
    </location>
</feature>
<organism evidence="4 5">
    <name type="scientific">Kutzneria viridogrisea</name>
    <dbReference type="NCBI Taxonomy" id="47990"/>
    <lineage>
        <taxon>Bacteria</taxon>
        <taxon>Bacillati</taxon>
        <taxon>Actinomycetota</taxon>
        <taxon>Actinomycetes</taxon>
        <taxon>Pseudonocardiales</taxon>
        <taxon>Pseudonocardiaceae</taxon>
        <taxon>Kutzneria</taxon>
    </lineage>
</organism>
<comment type="caution">
    <text evidence="4">The sequence shown here is derived from an EMBL/GenBank/DDBJ whole genome shotgun (WGS) entry which is preliminary data.</text>
</comment>
<dbReference type="InterPro" id="IPR036938">
    <property type="entry name" value="PAP2/HPO_sf"/>
</dbReference>
<dbReference type="RefSeq" id="WP_081789513.1">
    <property type="nucleotide sequence ID" value="NZ_BAAABQ010000076.1"/>
</dbReference>
<dbReference type="Pfam" id="PF01569">
    <property type="entry name" value="PAP2"/>
    <property type="match status" value="1"/>
</dbReference>
<keyword evidence="2" id="KW-1133">Transmembrane helix</keyword>
<dbReference type="PANTHER" id="PTHR14969:SF13">
    <property type="entry name" value="AT30094P"/>
    <property type="match status" value="1"/>
</dbReference>
<gene>
    <name evidence="4" type="ORF">BC739_000974</name>
</gene>
<feature type="transmembrane region" description="Helical" evidence="2">
    <location>
        <begin position="154"/>
        <end position="174"/>
    </location>
</feature>
<evidence type="ECO:0000313" key="5">
    <source>
        <dbReference type="Proteomes" id="UP000517916"/>
    </source>
</evidence>
<dbReference type="SUPFAM" id="SSF48317">
    <property type="entry name" value="Acid phosphatase/Vanadium-dependent haloperoxidase"/>
    <property type="match status" value="1"/>
</dbReference>
<feature type="transmembrane region" description="Helical" evidence="2">
    <location>
        <begin position="116"/>
        <end position="134"/>
    </location>
</feature>
<keyword evidence="2" id="KW-0472">Membrane</keyword>
<feature type="domain" description="Phosphatidic acid phosphatase type 2/haloperoxidase" evidence="3">
    <location>
        <begin position="118"/>
        <end position="230"/>
    </location>
</feature>
<feature type="transmembrane region" description="Helical" evidence="2">
    <location>
        <begin position="92"/>
        <end position="109"/>
    </location>
</feature>
<evidence type="ECO:0000259" key="3">
    <source>
        <dbReference type="Pfam" id="PF01569"/>
    </source>
</evidence>
<dbReference type="Proteomes" id="UP000517916">
    <property type="component" value="Unassembled WGS sequence"/>
</dbReference>
<keyword evidence="2" id="KW-0812">Transmembrane</keyword>
<feature type="transmembrane region" description="Helical" evidence="2">
    <location>
        <begin position="290"/>
        <end position="310"/>
    </location>
</feature>
<sequence>MKDYENREPSTGHLAATAHPAEDRSTPRDRDQPVRPARWLITALAGLLILITSYLFAVRTTTGQALDNAALSGAAQEEAVLIREATGDLDQITVYSLAVAVLLVGLIGLLRRRPDLALAAVGVIVAGQIITQSLKRFVLPRPDLVPMVGHFAANSFPSGHTTIAMTVLFALLIVTSYKWRGLAMVLTLTWAVAIGADTLTARWHRLSDTIGADAVALMCACAASWWLARRGAIIRQTGRRRVLRVVFVSFVALLGVLAAVLGGGVGVYALRNWGDPQRFDTGQLDMVYDGAVLVASACSIITALLFWASWRRLDIAPRTRGSRATVGVPEVV</sequence>
<accession>A0ABR6BA87</accession>
<evidence type="ECO:0000256" key="1">
    <source>
        <dbReference type="SAM" id="MobiDB-lite"/>
    </source>
</evidence>
<feature type="region of interest" description="Disordered" evidence="1">
    <location>
        <begin position="1"/>
        <end position="33"/>
    </location>
</feature>
<reference evidence="4 5" key="1">
    <citation type="submission" date="2020-08" db="EMBL/GenBank/DDBJ databases">
        <title>Genomic Encyclopedia of Archaeal and Bacterial Type Strains, Phase II (KMG-II): from individual species to whole genera.</title>
        <authorList>
            <person name="Goeker M."/>
        </authorList>
    </citation>
    <scope>NUCLEOTIDE SEQUENCE [LARGE SCALE GENOMIC DNA]</scope>
    <source>
        <strain evidence="4 5">DSM 43850</strain>
    </source>
</reference>
<dbReference type="InterPro" id="IPR000326">
    <property type="entry name" value="PAP2/HPO"/>
</dbReference>
<evidence type="ECO:0000256" key="2">
    <source>
        <dbReference type="SAM" id="Phobius"/>
    </source>
</evidence>
<feature type="transmembrane region" description="Helical" evidence="2">
    <location>
        <begin position="247"/>
        <end position="270"/>
    </location>
</feature>
<dbReference type="EMBL" id="JACJID010000001">
    <property type="protein sequence ID" value="MBA8923777.1"/>
    <property type="molecule type" value="Genomic_DNA"/>
</dbReference>
<feature type="compositionally biased region" description="Basic and acidic residues" evidence="1">
    <location>
        <begin position="1"/>
        <end position="10"/>
    </location>
</feature>
<protein>
    <submittedName>
        <fullName evidence="4">Membrane-associated phospholipid phosphatase</fullName>
    </submittedName>
</protein>
<proteinExistence type="predicted"/>
<feature type="transmembrane region" description="Helical" evidence="2">
    <location>
        <begin position="209"/>
        <end position="227"/>
    </location>
</feature>
<evidence type="ECO:0000313" key="4">
    <source>
        <dbReference type="EMBL" id="MBA8923777.1"/>
    </source>
</evidence>